<keyword evidence="6" id="KW-1185">Reference proteome</keyword>
<evidence type="ECO:0000313" key="6">
    <source>
        <dbReference type="Proteomes" id="UP001596527"/>
    </source>
</evidence>
<sequence>MTPRPDASRPRSHARHDEAARRRAGSDQDLLRDLRRLDGRNYGAYKSVLGDWDYGDFTLSVDRIQSDPYAPPSSLRALTTPAAMGLPEDCLSSGDQRLAAADYLLRSFGRALREHSSANAVQAARPGQEILQRSACTVRPDRVELRFQVHLPARGRVILGDAAARLFDLDVPDALMAAFDLVSDDGATRARLEELRAHVRAYEDHRALQQALADNGWVAFVADGSLLARRTGVSPLPLPLDAGAVPFEAPESLRRSVALPHAGEVTGMAVEPGVTVIVGGGYHGKSTLLSAVQQGVYAHVPGDGRELVATLPDAVKVRAADGRAVTGVDVSPFIAHLPGGADTTRFSTSNASGSTSQAAAIVEAVELGAPLLLLDEDTSATNLLIRDARMRSLVRAEKEPITPLVDRVGSLAREGRVSTIMVMGGSGDYLDVADRVLMLDTYRCLDVTPRAHEVVAAMPRSREDLPWPRSAPAGRDEGGSDAGPAAPRPPERIPVRARGGGDRPKTRSSGLDTVVLDKQTINLADVEQIVDPGQAEAIAWAVRGLVEHFADGRAPLPELLDRLERSFASEGLDACVKFGARPHPAFLVRPRRVDIGAALNRYRTLALV</sequence>
<feature type="domain" description="MRB1590-like C-terminal" evidence="4">
    <location>
        <begin position="505"/>
        <end position="606"/>
    </location>
</feature>
<dbReference type="InterPro" id="IPR027417">
    <property type="entry name" value="P-loop_NTPase"/>
</dbReference>
<name>A0ABW2SPY1_9ACTO</name>
<dbReference type="InterPro" id="IPR046833">
    <property type="entry name" value="ABC_N"/>
</dbReference>
<evidence type="ECO:0000313" key="5">
    <source>
        <dbReference type="EMBL" id="MFC7581546.1"/>
    </source>
</evidence>
<dbReference type="SUPFAM" id="SSF52540">
    <property type="entry name" value="P-loop containing nucleoside triphosphate hydrolases"/>
    <property type="match status" value="1"/>
</dbReference>
<dbReference type="InterPro" id="IPR019195">
    <property type="entry name" value="ABC_ATPase_put"/>
</dbReference>
<feature type="region of interest" description="Disordered" evidence="1">
    <location>
        <begin position="463"/>
        <end position="510"/>
    </location>
</feature>
<reference evidence="6" key="1">
    <citation type="journal article" date="2019" name="Int. J. Syst. Evol. Microbiol.">
        <title>The Global Catalogue of Microorganisms (GCM) 10K type strain sequencing project: providing services to taxonomists for standard genome sequencing and annotation.</title>
        <authorList>
            <consortium name="The Broad Institute Genomics Platform"/>
            <consortium name="The Broad Institute Genome Sequencing Center for Infectious Disease"/>
            <person name="Wu L."/>
            <person name="Ma J."/>
        </authorList>
    </citation>
    <scope>NUCLEOTIDE SEQUENCE [LARGE SCALE GENOMIC DNA]</scope>
    <source>
        <strain evidence="6">CCUG 56698</strain>
    </source>
</reference>
<dbReference type="Gene3D" id="3.40.50.300">
    <property type="entry name" value="P-loop containing nucleotide triphosphate hydrolases"/>
    <property type="match status" value="1"/>
</dbReference>
<dbReference type="Pfam" id="PF09818">
    <property type="entry name" value="ABC_ATPase"/>
    <property type="match status" value="1"/>
</dbReference>
<dbReference type="InterPro" id="IPR049069">
    <property type="entry name" value="MRB1590-like_C"/>
</dbReference>
<evidence type="ECO:0000259" key="3">
    <source>
        <dbReference type="Pfam" id="PF20446"/>
    </source>
</evidence>
<feature type="domain" description="ATPase of the ABC class N-terminal" evidence="3">
    <location>
        <begin position="28"/>
        <end position="175"/>
    </location>
</feature>
<dbReference type="InterPro" id="IPR046834">
    <property type="entry name" value="ABC_ATPase_C"/>
</dbReference>
<dbReference type="PANTHER" id="PTHR38149:SF1">
    <property type="entry name" value="ATPASE"/>
    <property type="match status" value="1"/>
</dbReference>
<dbReference type="EMBL" id="JBHTEF010000001">
    <property type="protein sequence ID" value="MFC7581546.1"/>
    <property type="molecule type" value="Genomic_DNA"/>
</dbReference>
<feature type="domain" description="ATPase of the ABC class C-terminal" evidence="2">
    <location>
        <begin position="193"/>
        <end position="464"/>
    </location>
</feature>
<dbReference type="Proteomes" id="UP001596527">
    <property type="component" value="Unassembled WGS sequence"/>
</dbReference>
<feature type="region of interest" description="Disordered" evidence="1">
    <location>
        <begin position="1"/>
        <end position="26"/>
    </location>
</feature>
<dbReference type="PANTHER" id="PTHR38149">
    <property type="entry name" value="ATPASE"/>
    <property type="match status" value="1"/>
</dbReference>
<evidence type="ECO:0000259" key="2">
    <source>
        <dbReference type="Pfam" id="PF09818"/>
    </source>
</evidence>
<feature type="compositionally biased region" description="Basic and acidic residues" evidence="1">
    <location>
        <begin position="489"/>
        <end position="505"/>
    </location>
</feature>
<dbReference type="RefSeq" id="WP_380974950.1">
    <property type="nucleotide sequence ID" value="NZ_JBHTEF010000001.1"/>
</dbReference>
<evidence type="ECO:0000256" key="1">
    <source>
        <dbReference type="SAM" id="MobiDB-lite"/>
    </source>
</evidence>
<accession>A0ABW2SPY1</accession>
<evidence type="ECO:0000259" key="4">
    <source>
        <dbReference type="Pfam" id="PF21117"/>
    </source>
</evidence>
<comment type="caution">
    <text evidence="5">The sequence shown here is derived from an EMBL/GenBank/DDBJ whole genome shotgun (WGS) entry which is preliminary data.</text>
</comment>
<dbReference type="Pfam" id="PF21117">
    <property type="entry name" value="MRB1590_C"/>
    <property type="match status" value="1"/>
</dbReference>
<gene>
    <name evidence="5" type="ORF">ACFQWG_10105</name>
</gene>
<dbReference type="Pfam" id="PF20446">
    <property type="entry name" value="ABC_N"/>
    <property type="match status" value="1"/>
</dbReference>
<feature type="compositionally biased region" description="Basic and acidic residues" evidence="1">
    <location>
        <begin position="15"/>
        <end position="26"/>
    </location>
</feature>
<proteinExistence type="predicted"/>
<protein>
    <submittedName>
        <fullName evidence="5">P-loop domain-containing protein</fullName>
    </submittedName>
</protein>
<organism evidence="5 6">
    <name type="scientific">Schaalia naturae</name>
    <dbReference type="NCBI Taxonomy" id="635203"/>
    <lineage>
        <taxon>Bacteria</taxon>
        <taxon>Bacillati</taxon>
        <taxon>Actinomycetota</taxon>
        <taxon>Actinomycetes</taxon>
        <taxon>Actinomycetales</taxon>
        <taxon>Actinomycetaceae</taxon>
        <taxon>Schaalia</taxon>
    </lineage>
</organism>